<sequence>MSQNDLSRRTVLRRGAILSTSLGLGVLTMTGQTAAMNKAELIESMASESGLSKSDAKRALDAFTDTTTKALEKGDSAVLVGFGSFSISKRSARTGRNPRSRNGPVDDSPVTFDACPEFAAALDLNPGKGDEASAKCRDADVVIDAEYIASETGRRSHEGLSEDDAKRALEAFINVTTKALKKGDRLSVGGREDENRGFGTFSISKRSARTGRNPQTGKEIQIAAKSVVKFKAGAELSKAVN</sequence>
<dbReference type="SUPFAM" id="SSF47729">
    <property type="entry name" value="IHF-like DNA-binding proteins"/>
    <property type="match status" value="2"/>
</dbReference>
<dbReference type="InterPro" id="IPR006311">
    <property type="entry name" value="TAT_signal"/>
</dbReference>
<evidence type="ECO:0000256" key="1">
    <source>
        <dbReference type="ARBA" id="ARBA00023125"/>
    </source>
</evidence>
<feature type="region of interest" description="Disordered" evidence="3">
    <location>
        <begin position="90"/>
        <end position="109"/>
    </location>
</feature>
<organism evidence="4 5">
    <name type="scientific">Halorubrum aquaticum</name>
    <dbReference type="NCBI Taxonomy" id="387340"/>
    <lineage>
        <taxon>Archaea</taxon>
        <taxon>Methanobacteriati</taxon>
        <taxon>Methanobacteriota</taxon>
        <taxon>Stenosarchaea group</taxon>
        <taxon>Halobacteria</taxon>
        <taxon>Halobacteriales</taxon>
        <taxon>Haloferacaceae</taxon>
        <taxon>Halorubrum</taxon>
    </lineage>
</organism>
<dbReference type="PROSITE" id="PS51318">
    <property type="entry name" value="TAT"/>
    <property type="match status" value="1"/>
</dbReference>
<evidence type="ECO:0000256" key="3">
    <source>
        <dbReference type="SAM" id="MobiDB-lite"/>
    </source>
</evidence>
<gene>
    <name evidence="4" type="ORF">SAMN04488066_10181</name>
</gene>
<dbReference type="CDD" id="cd13831">
    <property type="entry name" value="HU"/>
    <property type="match status" value="2"/>
</dbReference>
<dbReference type="Gene3D" id="4.10.520.10">
    <property type="entry name" value="IHF-like DNA-binding proteins"/>
    <property type="match status" value="2"/>
</dbReference>
<dbReference type="PANTHER" id="PTHR33175:SF3">
    <property type="entry name" value="DNA-BINDING PROTEIN HU-BETA"/>
    <property type="match status" value="1"/>
</dbReference>
<dbReference type="Pfam" id="PF00216">
    <property type="entry name" value="Bac_DNA_binding"/>
    <property type="match status" value="2"/>
</dbReference>
<dbReference type="InterPro" id="IPR020816">
    <property type="entry name" value="Histone-like_DNA-bd_CS"/>
</dbReference>
<dbReference type="PROSITE" id="PS00045">
    <property type="entry name" value="HISTONE_LIKE"/>
    <property type="match status" value="1"/>
</dbReference>
<dbReference type="GO" id="GO:0003677">
    <property type="term" value="F:DNA binding"/>
    <property type="evidence" value="ECO:0007669"/>
    <property type="project" value="UniProtKB-KW"/>
</dbReference>
<dbReference type="Proteomes" id="UP000323537">
    <property type="component" value="Unassembled WGS sequence"/>
</dbReference>
<keyword evidence="1 4" id="KW-0238">DNA-binding</keyword>
<dbReference type="PRINTS" id="PR01727">
    <property type="entry name" value="DNABINDINGHU"/>
</dbReference>
<dbReference type="AlphaFoldDB" id="A0A1I2YZC2"/>
<accession>A0A1I2YZC2</accession>
<name>A0A1I2YZC2_9EURY</name>
<dbReference type="InterPro" id="IPR000119">
    <property type="entry name" value="Hist_DNA-bd"/>
</dbReference>
<dbReference type="PANTHER" id="PTHR33175">
    <property type="entry name" value="DNA-BINDING PROTEIN HU"/>
    <property type="match status" value="1"/>
</dbReference>
<proteinExistence type="inferred from homology"/>
<evidence type="ECO:0000256" key="2">
    <source>
        <dbReference type="RuleBase" id="RU003939"/>
    </source>
</evidence>
<dbReference type="InterPro" id="IPR010992">
    <property type="entry name" value="IHF-like_DNA-bd_dom_sf"/>
</dbReference>
<keyword evidence="5" id="KW-1185">Reference proteome</keyword>
<dbReference type="GO" id="GO:0030527">
    <property type="term" value="F:structural constituent of chromatin"/>
    <property type="evidence" value="ECO:0007669"/>
    <property type="project" value="InterPro"/>
</dbReference>
<dbReference type="SMART" id="SM00411">
    <property type="entry name" value="BHL"/>
    <property type="match status" value="2"/>
</dbReference>
<feature type="compositionally biased region" description="Basic residues" evidence="3">
    <location>
        <begin position="90"/>
        <end position="99"/>
    </location>
</feature>
<comment type="similarity">
    <text evidence="2">Belongs to the bacterial histone-like protein family.</text>
</comment>
<reference evidence="4 5" key="1">
    <citation type="submission" date="2016-10" db="EMBL/GenBank/DDBJ databases">
        <authorList>
            <person name="Varghese N."/>
            <person name="Submissions S."/>
        </authorList>
    </citation>
    <scope>NUCLEOTIDE SEQUENCE [LARGE SCALE GENOMIC DNA]</scope>
    <source>
        <strain evidence="4 5">CGMCC 1.6377</strain>
    </source>
</reference>
<dbReference type="GO" id="GO:0005829">
    <property type="term" value="C:cytosol"/>
    <property type="evidence" value="ECO:0007669"/>
    <property type="project" value="TreeGrafter"/>
</dbReference>
<evidence type="ECO:0000313" key="5">
    <source>
        <dbReference type="Proteomes" id="UP000323537"/>
    </source>
</evidence>
<dbReference type="EMBL" id="FOPZ01000001">
    <property type="protein sequence ID" value="SFH30972.1"/>
    <property type="molecule type" value="Genomic_DNA"/>
</dbReference>
<protein>
    <submittedName>
        <fullName evidence="4">Nucleoid DNA-binding protein</fullName>
    </submittedName>
</protein>
<dbReference type="OrthoDB" id="302057at2157"/>
<evidence type="ECO:0000313" key="4">
    <source>
        <dbReference type="EMBL" id="SFH30972.1"/>
    </source>
</evidence>